<accession>Q4S0A2</accession>
<dbReference type="PANTHER" id="PTHR16198:SF2">
    <property type="entry name" value="INO80 COMPLEX SUBUNIT D"/>
    <property type="match status" value="1"/>
</dbReference>
<keyword evidence="2" id="KW-0539">Nucleus</keyword>
<feature type="compositionally biased region" description="Low complexity" evidence="3">
    <location>
        <begin position="679"/>
        <end position="705"/>
    </location>
</feature>
<dbReference type="OrthoDB" id="10038011at2759"/>
<comment type="subcellular location">
    <subcellularLocation>
        <location evidence="1">Nucleus</location>
    </subcellularLocation>
</comment>
<dbReference type="InterPro" id="IPR025927">
    <property type="entry name" value="Znf_KANL2-like"/>
</dbReference>
<feature type="compositionally biased region" description="Polar residues" evidence="3">
    <location>
        <begin position="750"/>
        <end position="763"/>
    </location>
</feature>
<proteinExistence type="predicted"/>
<name>Q4S0A2_TETNG</name>
<reference evidence="5" key="2">
    <citation type="submission" date="2004-02" db="EMBL/GenBank/DDBJ databases">
        <authorList>
            <consortium name="Genoscope"/>
            <consortium name="Whitehead Institute Centre for Genome Research"/>
        </authorList>
    </citation>
    <scope>NUCLEOTIDE SEQUENCE</scope>
</reference>
<evidence type="ECO:0000259" key="4">
    <source>
        <dbReference type="Pfam" id="PF13891"/>
    </source>
</evidence>
<feature type="compositionally biased region" description="Basic residues" evidence="3">
    <location>
        <begin position="576"/>
        <end position="586"/>
    </location>
</feature>
<feature type="region of interest" description="Disordered" evidence="3">
    <location>
        <begin position="722"/>
        <end position="763"/>
    </location>
</feature>
<feature type="domain" description="KANL2-like probable zinc-finger" evidence="4">
    <location>
        <begin position="504"/>
        <end position="562"/>
    </location>
</feature>
<protein>
    <submittedName>
        <fullName evidence="5">(spotted green pufferfish) hypothetical protein</fullName>
    </submittedName>
</protein>
<feature type="region of interest" description="Disordered" evidence="3">
    <location>
        <begin position="874"/>
        <end position="897"/>
    </location>
</feature>
<reference evidence="5" key="1">
    <citation type="journal article" date="2004" name="Nature">
        <title>Genome duplication in the teleost fish Tetraodon nigroviridis reveals the early vertebrate proto-karyotype.</title>
        <authorList>
            <person name="Jaillon O."/>
            <person name="Aury J.-M."/>
            <person name="Brunet F."/>
            <person name="Petit J.-L."/>
            <person name="Stange-Thomann N."/>
            <person name="Mauceli E."/>
            <person name="Bouneau L."/>
            <person name="Fischer C."/>
            <person name="Ozouf-Costaz C."/>
            <person name="Bernot A."/>
            <person name="Nicaud S."/>
            <person name="Jaffe D."/>
            <person name="Fisher S."/>
            <person name="Lutfalla G."/>
            <person name="Dossat C."/>
            <person name="Segurens B."/>
            <person name="Dasilva C."/>
            <person name="Salanoubat M."/>
            <person name="Levy M."/>
            <person name="Boudet N."/>
            <person name="Castellano S."/>
            <person name="Anthouard V."/>
            <person name="Jubin C."/>
            <person name="Castelli V."/>
            <person name="Katinka M."/>
            <person name="Vacherie B."/>
            <person name="Biemont C."/>
            <person name="Skalli Z."/>
            <person name="Cattolico L."/>
            <person name="Poulain J."/>
            <person name="De Berardinis V."/>
            <person name="Cruaud C."/>
            <person name="Duprat S."/>
            <person name="Brottier P."/>
            <person name="Coutanceau J.-P."/>
            <person name="Gouzy J."/>
            <person name="Parra G."/>
            <person name="Lardier G."/>
            <person name="Chapple C."/>
            <person name="McKernan K.J."/>
            <person name="McEwan P."/>
            <person name="Bosak S."/>
            <person name="Kellis M."/>
            <person name="Volff J.-N."/>
            <person name="Guigo R."/>
            <person name="Zody M.C."/>
            <person name="Mesirov J."/>
            <person name="Lindblad-Toh K."/>
            <person name="Birren B."/>
            <person name="Nusbaum C."/>
            <person name="Kahn D."/>
            <person name="Robinson-Rechavi M."/>
            <person name="Laudet V."/>
            <person name="Schachter V."/>
            <person name="Quetier F."/>
            <person name="Saurin W."/>
            <person name="Scarpelli C."/>
            <person name="Wincker P."/>
            <person name="Lander E.S."/>
            <person name="Weissenbach J."/>
            <person name="Roest Crollius H."/>
        </authorList>
    </citation>
    <scope>NUCLEOTIDE SEQUENCE [LARGE SCALE GENOMIC DNA]</scope>
</reference>
<feature type="domain" description="KANL2-like probable zinc-finger" evidence="4">
    <location>
        <begin position="18"/>
        <end position="78"/>
    </location>
</feature>
<dbReference type="EMBL" id="CAAE01014781">
    <property type="protein sequence ID" value="CAG05930.1"/>
    <property type="molecule type" value="Genomic_DNA"/>
</dbReference>
<dbReference type="Pfam" id="PF13891">
    <property type="entry name" value="zf-C3HC3H_KANSL2"/>
    <property type="match status" value="2"/>
</dbReference>
<feature type="compositionally biased region" description="Low complexity" evidence="3">
    <location>
        <begin position="196"/>
        <end position="233"/>
    </location>
</feature>
<sequence length="919" mass="100190">MYEGKHIHFSEVDNKPLCSYSPKLCKQRRLNGYAFCIRHVLEDKTAPFKQCEYVAKYNSQRCTNPIPKSEDRRYCNSHLQVLGFIPKKERKKKHDALEEMRSRAHLESVALNITVPSLALKSSNGVDDLPPSPPCARLLPLPDGELLDPFAFYEDETDGEEGSASHRGSAIKKKLQSRLVLSQKFCHDTDLFHSPPEHFSSSPAPHIHPSSPLRSHLPRPQQQQPPGLPQPSSAASFILSGQQQQGLLCNPPPPQTVNFLPPGMPTNAAPSPVQPSGPSPSRKMPFAAAPLPVACKNSDGNNQRHVVVMRPSAFSPSAGCLARLQHLVQLCSKRRREHGDLFPHLGLDWSEDSADDVDDDDEEDEAGAFVPLQSSWRPQNGSVSYRASPELQPAPSCFVSFSVDFCLNRLEDDDSSSRKTRLLRLCSYLQHKYKRMCRQERASIRQKKYRYAFRKALLHAASNNPDSAGQLIQELRGASRRWSSVASARQRSTDTGVCTGSSKGQACHNRALPFSQHCFQHILLNRSQQLFASCTAKFADGQQCSIPVFDITHQTPLCEEHAKKMDNFLRGDSNRRVQHQQQRKPRKNGELLPTTEEAEELVRALQAMGSYPDSLVCLTSIGELAASEGVDQRTMAVFPGPVQPGGMADLLNSRLPAESFTSLELEDNLLRSTESHFNTPPSSQPPTSGSSLTSSSPTVAPPTASLLSQPSIAERTFSRTHPPHVLAKPDAPTSSPQGSHYSSEHVPSPYSDNISSPHTSSFQTDTPLLLEVSLSGVPEPPRSTWNNLSLPLTDPSQFGNLIGSESHLISTSLSTPPATTHSVTLQPMAALSAMPQSGLTGLTAPPVSSSSSHDLLTSTQPKQQLPQFSAAFGHQLASHSGIPKDVQPSHSSTAPPAGFSIVSAAAASANSATPPFTQK</sequence>
<dbReference type="KEGG" id="tng:GSTEN00026117G001"/>
<evidence type="ECO:0000256" key="2">
    <source>
        <dbReference type="ARBA" id="ARBA00023242"/>
    </source>
</evidence>
<dbReference type="PANTHER" id="PTHR16198">
    <property type="match status" value="1"/>
</dbReference>
<dbReference type="AlphaFoldDB" id="Q4S0A2"/>
<evidence type="ECO:0000256" key="1">
    <source>
        <dbReference type="ARBA" id="ARBA00004123"/>
    </source>
</evidence>
<organism evidence="5">
    <name type="scientific">Tetraodon nigroviridis</name>
    <name type="common">Spotted green pufferfish</name>
    <name type="synonym">Chelonodon nigroviridis</name>
    <dbReference type="NCBI Taxonomy" id="99883"/>
    <lineage>
        <taxon>Eukaryota</taxon>
        <taxon>Metazoa</taxon>
        <taxon>Chordata</taxon>
        <taxon>Craniata</taxon>
        <taxon>Vertebrata</taxon>
        <taxon>Euteleostomi</taxon>
        <taxon>Actinopterygii</taxon>
        <taxon>Neopterygii</taxon>
        <taxon>Teleostei</taxon>
        <taxon>Neoteleostei</taxon>
        <taxon>Acanthomorphata</taxon>
        <taxon>Eupercaria</taxon>
        <taxon>Tetraodontiformes</taxon>
        <taxon>Tetradontoidea</taxon>
        <taxon>Tetraodontidae</taxon>
        <taxon>Tetraodon</taxon>
    </lineage>
</organism>
<dbReference type="GO" id="GO:0005634">
    <property type="term" value="C:nucleus"/>
    <property type="evidence" value="ECO:0007669"/>
    <property type="project" value="UniProtKB-SubCell"/>
</dbReference>
<evidence type="ECO:0000313" key="5">
    <source>
        <dbReference type="EMBL" id="CAG05930.1"/>
    </source>
</evidence>
<feature type="region of interest" description="Disordered" evidence="3">
    <location>
        <begin position="196"/>
        <end position="283"/>
    </location>
</feature>
<feature type="region of interest" description="Disordered" evidence="3">
    <location>
        <begin position="673"/>
        <end position="706"/>
    </location>
</feature>
<evidence type="ECO:0000256" key="3">
    <source>
        <dbReference type="SAM" id="MobiDB-lite"/>
    </source>
</evidence>
<feature type="region of interest" description="Disordered" evidence="3">
    <location>
        <begin position="573"/>
        <end position="594"/>
    </location>
</feature>
<comment type="caution">
    <text evidence="5">The sequence shown here is derived from an EMBL/GenBank/DDBJ whole genome shotgun (WGS) entry which is preliminary data.</text>
</comment>
<feature type="compositionally biased region" description="Polar residues" evidence="3">
    <location>
        <begin position="732"/>
        <end position="741"/>
    </location>
</feature>
<gene>
    <name evidence="5" type="ORF">GSTENG00026117001</name>
</gene>